<dbReference type="Proteomes" id="UP000006272">
    <property type="component" value="Unassembled WGS sequence"/>
</dbReference>
<protein>
    <submittedName>
        <fullName evidence="1">ABC-type uncharacterized transport system, periplasmic component</fullName>
    </submittedName>
</protein>
<evidence type="ECO:0000313" key="2">
    <source>
        <dbReference type="Proteomes" id="UP000006272"/>
    </source>
</evidence>
<dbReference type="PANTHER" id="PTHR35271">
    <property type="entry name" value="ABC TRANSPORTER, SUBSTRATE-BINDING LIPOPROTEIN-RELATED"/>
    <property type="match status" value="1"/>
</dbReference>
<dbReference type="Gene3D" id="3.40.50.2300">
    <property type="match status" value="2"/>
</dbReference>
<reference evidence="1 2" key="1">
    <citation type="submission" date="2012-07" db="EMBL/GenBank/DDBJ databases">
        <title>Draft genome sequence of Desulfovibrio magneticus str. Maddingley MBC34 obtained from a metagenomic sequence of a methanogenic enrichment isolated from coal-seam formation water in Victoria, Australia.</title>
        <authorList>
            <person name="Greenfield P."/>
            <person name="Hendry P."/>
            <person name="Li D."/>
            <person name="Rosewarne C.P."/>
            <person name="Tran-Dinh N."/>
            <person name="Elbourne L.D.H."/>
            <person name="Paulsen I.T."/>
            <person name="Midgley D.J."/>
        </authorList>
    </citation>
    <scope>NUCLEOTIDE SEQUENCE [LARGE SCALE GENOMIC DNA]</scope>
    <source>
        <strain evidence="2">Maddingley MBC34</strain>
    </source>
</reference>
<proteinExistence type="predicted"/>
<organism evidence="1 2">
    <name type="scientific">Solidesulfovibrio magneticus str. Maddingley MBC34</name>
    <dbReference type="NCBI Taxonomy" id="1206767"/>
    <lineage>
        <taxon>Bacteria</taxon>
        <taxon>Pseudomonadati</taxon>
        <taxon>Thermodesulfobacteriota</taxon>
        <taxon>Desulfovibrionia</taxon>
        <taxon>Desulfovibrionales</taxon>
        <taxon>Desulfovibrionaceae</taxon>
        <taxon>Solidesulfovibrio</taxon>
    </lineage>
</organism>
<dbReference type="Pfam" id="PF04392">
    <property type="entry name" value="ABC_sub_bind"/>
    <property type="match status" value="1"/>
</dbReference>
<name>K6GF87_9BACT</name>
<dbReference type="EMBL" id="ALAO01000118">
    <property type="protein sequence ID" value="EKO39754.1"/>
    <property type="molecule type" value="Genomic_DNA"/>
</dbReference>
<evidence type="ECO:0000313" key="1">
    <source>
        <dbReference type="EMBL" id="EKO39754.1"/>
    </source>
</evidence>
<dbReference type="InterPro" id="IPR028082">
    <property type="entry name" value="Peripla_BP_I"/>
</dbReference>
<dbReference type="PANTHER" id="PTHR35271:SF1">
    <property type="entry name" value="ABC TRANSPORTER, SUBSTRATE-BINDING LIPOPROTEIN"/>
    <property type="match status" value="1"/>
</dbReference>
<dbReference type="InterPro" id="IPR007487">
    <property type="entry name" value="ABC_transpt-TYRBP-like"/>
</dbReference>
<dbReference type="AlphaFoldDB" id="K6GF87"/>
<sequence>MRTKLLAICGILIFVLAVCLAKATFMRKDEKTLIIAVVQFTCNNLDTLEGFKTGMAKAGYEEGRQVKYLIPEPAQSREELDRHLAQVLAQKPDLLFVSPTLAAVAAKAATAANRVPVIFAPVNDPVSSGVVANIQTPEANLTGVRLAPSEGRRLQALLSLVPNATKVFVPYNPKESSAMESLHQIRDAAMALGVEIEATPIGAPHEFPITTELIPAGAGAIFMLREGLVMSRFKEFLTVADALGIPLSTPRLDQVEHGVTTGFGFIGTEVGMQAARMAALLLGGVPPSRIPVETAQDYLFVNLEAAAQIGLEVKESSLRQASRVIVVRRTEQRP</sequence>
<dbReference type="SUPFAM" id="SSF53822">
    <property type="entry name" value="Periplasmic binding protein-like I"/>
    <property type="match status" value="1"/>
</dbReference>
<gene>
    <name evidence="1" type="ORF">B193_1545</name>
</gene>
<comment type="caution">
    <text evidence="1">The sequence shown here is derived from an EMBL/GenBank/DDBJ whole genome shotgun (WGS) entry which is preliminary data.</text>
</comment>
<dbReference type="CDD" id="cd06325">
    <property type="entry name" value="PBP1_ABC_unchar_transporter"/>
    <property type="match status" value="1"/>
</dbReference>
<accession>K6GF87</accession>